<evidence type="ECO:0000259" key="1">
    <source>
        <dbReference type="Pfam" id="PF01966"/>
    </source>
</evidence>
<dbReference type="SUPFAM" id="SSF109604">
    <property type="entry name" value="HD-domain/PDEase-like"/>
    <property type="match status" value="1"/>
</dbReference>
<accession>A0A849SPE5</accession>
<dbReference type="Gene3D" id="1.10.3210.10">
    <property type="entry name" value="Hypothetical protein af1432"/>
    <property type="match status" value="1"/>
</dbReference>
<dbReference type="PANTHER" id="PTHR38659:SF1">
    <property type="entry name" value="METAL DEPENDENT PHOSPHOHYDROLASE"/>
    <property type="match status" value="1"/>
</dbReference>
<dbReference type="PANTHER" id="PTHR38659">
    <property type="entry name" value="METAL-DEPENDENT PHOSPHOHYDROLASE"/>
    <property type="match status" value="1"/>
</dbReference>
<evidence type="ECO:0000313" key="2">
    <source>
        <dbReference type="EMBL" id="NOT34757.1"/>
    </source>
</evidence>
<dbReference type="EMBL" id="JABFRW010000145">
    <property type="protein sequence ID" value="NOT34757.1"/>
    <property type="molecule type" value="Genomic_DNA"/>
</dbReference>
<gene>
    <name evidence="2" type="ORF">HOP12_11380</name>
</gene>
<reference evidence="2 3" key="1">
    <citation type="submission" date="2020-04" db="EMBL/GenBank/DDBJ databases">
        <title>Metagenomic profiling of ammonia- and methane-oxidizing microorganisms in a Dutch drinking water treatment plant.</title>
        <authorList>
            <person name="Poghosyan L."/>
            <person name="Leucker S."/>
        </authorList>
    </citation>
    <scope>NUCLEOTIDE SEQUENCE [LARGE SCALE GENOMIC DNA]</scope>
    <source>
        <strain evidence="2">S-RSF-IL-03</strain>
    </source>
</reference>
<protein>
    <submittedName>
        <fullName evidence="2">HDIG domain-containing protein</fullName>
    </submittedName>
</protein>
<organism evidence="2 3">
    <name type="scientific">Eiseniibacteriota bacterium</name>
    <dbReference type="NCBI Taxonomy" id="2212470"/>
    <lineage>
        <taxon>Bacteria</taxon>
        <taxon>Candidatus Eiseniibacteriota</taxon>
    </lineage>
</organism>
<evidence type="ECO:0000313" key="3">
    <source>
        <dbReference type="Proteomes" id="UP000580839"/>
    </source>
</evidence>
<sequence>MSALPTRDQALALVHEWIQNPNLRKHCYAVEAAMRAYARKLGGDEERWGITGLVHDFDWERHPDLERHPMKGVEFLREQGWPDDVCRAVLGHAVHSGVPRDTPMAQALFACDELSGFLVACALTTPGKSLMEVEPASVRKKLKRADFARNVSRDDIVNGAAEFGVDLDEHIVFTLEAMRGVRAELGL</sequence>
<feature type="domain" description="HD" evidence="1">
    <location>
        <begin position="25"/>
        <end position="114"/>
    </location>
</feature>
<comment type="caution">
    <text evidence="2">The sequence shown here is derived from an EMBL/GenBank/DDBJ whole genome shotgun (WGS) entry which is preliminary data.</text>
</comment>
<dbReference type="Proteomes" id="UP000580839">
    <property type="component" value="Unassembled WGS sequence"/>
</dbReference>
<dbReference type="InterPro" id="IPR006675">
    <property type="entry name" value="HDIG_dom"/>
</dbReference>
<dbReference type="AlphaFoldDB" id="A0A849SPE5"/>
<name>A0A849SPE5_UNCEI</name>
<proteinExistence type="predicted"/>
<dbReference type="Pfam" id="PF01966">
    <property type="entry name" value="HD"/>
    <property type="match status" value="1"/>
</dbReference>
<dbReference type="NCBIfam" id="TIGR00277">
    <property type="entry name" value="HDIG"/>
    <property type="match status" value="1"/>
</dbReference>
<dbReference type="InterPro" id="IPR006674">
    <property type="entry name" value="HD_domain"/>
</dbReference>